<evidence type="ECO:0000256" key="1">
    <source>
        <dbReference type="SAM" id="Phobius"/>
    </source>
</evidence>
<protein>
    <recommendedName>
        <fullName evidence="4">DoxX family protein</fullName>
    </recommendedName>
</protein>
<name>A0AAV4Z5Q0_9HYPH</name>
<organism evidence="2 3">
    <name type="scientific">Methylobacterium bullatum</name>
    <dbReference type="NCBI Taxonomy" id="570505"/>
    <lineage>
        <taxon>Bacteria</taxon>
        <taxon>Pseudomonadati</taxon>
        <taxon>Pseudomonadota</taxon>
        <taxon>Alphaproteobacteria</taxon>
        <taxon>Hyphomicrobiales</taxon>
        <taxon>Methylobacteriaceae</taxon>
        <taxon>Methylobacterium</taxon>
    </lineage>
</organism>
<proteinExistence type="predicted"/>
<evidence type="ECO:0008006" key="4">
    <source>
        <dbReference type="Google" id="ProtNLM"/>
    </source>
</evidence>
<keyword evidence="1" id="KW-0472">Membrane</keyword>
<reference evidence="2" key="1">
    <citation type="journal article" date="2016" name="Front. Microbiol.">
        <title>Genome Sequence of the Piezophilic, Mesophilic Sulfate-Reducing Bacterium Desulfovibrio indicus J2T.</title>
        <authorList>
            <person name="Cao J."/>
            <person name="Maignien L."/>
            <person name="Shao Z."/>
            <person name="Alain K."/>
            <person name="Jebbar M."/>
        </authorList>
    </citation>
    <scope>NUCLEOTIDE SEQUENCE</scope>
    <source>
        <strain evidence="2">DSM 21893</strain>
    </source>
</reference>
<feature type="transmembrane region" description="Helical" evidence="1">
    <location>
        <begin position="51"/>
        <end position="70"/>
    </location>
</feature>
<accession>A0AAV4Z5Q0</accession>
<dbReference type="EMBL" id="BPQF01000011">
    <property type="protein sequence ID" value="GJD39514.1"/>
    <property type="molecule type" value="Genomic_DNA"/>
</dbReference>
<keyword evidence="3" id="KW-1185">Reference proteome</keyword>
<keyword evidence="1" id="KW-1133">Transmembrane helix</keyword>
<comment type="caution">
    <text evidence="2">The sequence shown here is derived from an EMBL/GenBank/DDBJ whole genome shotgun (WGS) entry which is preliminary data.</text>
</comment>
<evidence type="ECO:0000313" key="3">
    <source>
        <dbReference type="Proteomes" id="UP001055307"/>
    </source>
</evidence>
<dbReference type="PANTHER" id="PTHR36974:SF1">
    <property type="entry name" value="DOXX FAMILY MEMBRANE PROTEIN"/>
    <property type="match status" value="1"/>
</dbReference>
<keyword evidence="1" id="KW-0812">Transmembrane</keyword>
<evidence type="ECO:0000313" key="2">
    <source>
        <dbReference type="EMBL" id="GJD39514.1"/>
    </source>
</evidence>
<gene>
    <name evidence="2" type="ORF">OICFNHDK_1976</name>
</gene>
<sequence>MRPGGIAPKAHSRLLSRLCLAALYGGIGLLHLAAADKFLPIMPDWVPWPRQVVILTGFYELACVAGLFVARTRRAAGYALAAYAICVFPANIKHAVEGISVPGLPDSWWYHGPRLALQPVLVWWALHATRIVDWPFGRR</sequence>
<reference evidence="2" key="2">
    <citation type="submission" date="2021-08" db="EMBL/GenBank/DDBJ databases">
        <authorList>
            <person name="Tani A."/>
            <person name="Ola A."/>
            <person name="Ogura Y."/>
            <person name="Katsura K."/>
            <person name="Hayashi T."/>
        </authorList>
    </citation>
    <scope>NUCLEOTIDE SEQUENCE</scope>
    <source>
        <strain evidence="2">DSM 21893</strain>
    </source>
</reference>
<dbReference type="AlphaFoldDB" id="A0AAV4Z5Q0"/>
<dbReference type="Proteomes" id="UP001055307">
    <property type="component" value="Unassembled WGS sequence"/>
</dbReference>
<dbReference type="PANTHER" id="PTHR36974">
    <property type="entry name" value="MEMBRANE PROTEIN-RELATED"/>
    <property type="match status" value="1"/>
</dbReference>